<keyword evidence="2" id="KW-1185">Reference proteome</keyword>
<comment type="caution">
    <text evidence="1">The sequence shown here is derived from an EMBL/GenBank/DDBJ whole genome shotgun (WGS) entry which is preliminary data.</text>
</comment>
<evidence type="ECO:0008006" key="3">
    <source>
        <dbReference type="Google" id="ProtNLM"/>
    </source>
</evidence>
<dbReference type="AlphaFoldDB" id="A0A6B0T0L2"/>
<sequence length="69" mass="7518">MAKEPCDGCGRPVNIGGGIANIWTLETTPTEGMTVELADGTEHFLCYDCMEDLPDDRDVTAEDIDALER</sequence>
<organism evidence="1 2">
    <name type="scientific">Halovenus carboxidivorans</name>
    <dbReference type="NCBI Taxonomy" id="2692199"/>
    <lineage>
        <taxon>Archaea</taxon>
        <taxon>Methanobacteriati</taxon>
        <taxon>Methanobacteriota</taxon>
        <taxon>Stenosarchaea group</taxon>
        <taxon>Halobacteria</taxon>
        <taxon>Halobacteriales</taxon>
        <taxon>Haloarculaceae</taxon>
        <taxon>Halovenus</taxon>
    </lineage>
</organism>
<dbReference type="OrthoDB" id="190410at2157"/>
<dbReference type="Pfam" id="PF24442">
    <property type="entry name" value="DUF7561"/>
    <property type="match status" value="1"/>
</dbReference>
<protein>
    <recommendedName>
        <fullName evidence="3">Small CPxCG-related zinc finger protein</fullName>
    </recommendedName>
</protein>
<gene>
    <name evidence="1" type="ORF">GRX03_08100</name>
</gene>
<dbReference type="EMBL" id="WUUT01000003">
    <property type="protein sequence ID" value="MXR51564.1"/>
    <property type="molecule type" value="Genomic_DNA"/>
</dbReference>
<proteinExistence type="predicted"/>
<evidence type="ECO:0000313" key="2">
    <source>
        <dbReference type="Proteomes" id="UP000466535"/>
    </source>
</evidence>
<accession>A0A6B0T0L2</accession>
<dbReference type="InterPro" id="IPR055983">
    <property type="entry name" value="DUF7561"/>
</dbReference>
<name>A0A6B0T0L2_9EURY</name>
<dbReference type="RefSeq" id="WP_159763716.1">
    <property type="nucleotide sequence ID" value="NZ_WUUT01000003.1"/>
</dbReference>
<dbReference type="Proteomes" id="UP000466535">
    <property type="component" value="Unassembled WGS sequence"/>
</dbReference>
<reference evidence="1 2" key="1">
    <citation type="submission" date="2019-12" db="EMBL/GenBank/DDBJ databases">
        <title>Isolation and characterization of three novel carbon monoxide-oxidizing members of Halobacteria from salione crusts and soils.</title>
        <authorList>
            <person name="Myers M.R."/>
            <person name="King G.M."/>
        </authorList>
    </citation>
    <scope>NUCLEOTIDE SEQUENCE [LARGE SCALE GENOMIC DNA]</scope>
    <source>
        <strain evidence="1 2">WSH3</strain>
    </source>
</reference>
<evidence type="ECO:0000313" key="1">
    <source>
        <dbReference type="EMBL" id="MXR51564.1"/>
    </source>
</evidence>